<dbReference type="InterPro" id="IPR050613">
    <property type="entry name" value="Sec_Metabolite_Reg"/>
</dbReference>
<organism evidence="5 6">
    <name type="scientific">Aplosporella prunicola CBS 121167</name>
    <dbReference type="NCBI Taxonomy" id="1176127"/>
    <lineage>
        <taxon>Eukaryota</taxon>
        <taxon>Fungi</taxon>
        <taxon>Dikarya</taxon>
        <taxon>Ascomycota</taxon>
        <taxon>Pezizomycotina</taxon>
        <taxon>Dothideomycetes</taxon>
        <taxon>Dothideomycetes incertae sedis</taxon>
        <taxon>Botryosphaeriales</taxon>
        <taxon>Aplosporellaceae</taxon>
        <taxon>Aplosporella</taxon>
    </lineage>
</organism>
<dbReference type="AlphaFoldDB" id="A0A6A6B1T9"/>
<dbReference type="InterPro" id="IPR007219">
    <property type="entry name" value="XnlR_reg_dom"/>
</dbReference>
<dbReference type="GO" id="GO:0005634">
    <property type="term" value="C:nucleus"/>
    <property type="evidence" value="ECO:0007669"/>
    <property type="project" value="UniProtKB-SubCell"/>
</dbReference>
<keyword evidence="3" id="KW-0539">Nucleus</keyword>
<evidence type="ECO:0000313" key="6">
    <source>
        <dbReference type="Proteomes" id="UP000799438"/>
    </source>
</evidence>
<dbReference type="CDD" id="cd12148">
    <property type="entry name" value="fungal_TF_MHR"/>
    <property type="match status" value="1"/>
</dbReference>
<evidence type="ECO:0000313" key="5">
    <source>
        <dbReference type="EMBL" id="KAF2137194.1"/>
    </source>
</evidence>
<dbReference type="Pfam" id="PF04082">
    <property type="entry name" value="Fungal_trans"/>
    <property type="match status" value="1"/>
</dbReference>
<feature type="domain" description="Xylanolytic transcriptional activator regulatory" evidence="4">
    <location>
        <begin position="103"/>
        <end position="176"/>
    </location>
</feature>
<sequence>MKLLHVPTVRSVFFAATNKDLPATDTTRALLYAMSFAATTTISRERTLSQFGIEQLSLLRHFMHQMDQSLMKAKFLIYPDLQTLQSLVIYLTALRTHDIGRPAWVLVGIAIRLAESLGLHRDGSRLGLSPFDTEMRYRLWWQLSALDYSAPEDHGFDSTILDRKQPLRLPLNINDADLSPEMSTLPDSKHDWTEMTFTIANFDVCQSLCQSLRQAVAVTTLKDTQTKEKSLQDAEQNIFQKWFRFADLKIPICAAAEAMFRLSVMKSRFNLALQSWLHKRENRSTATSRYHQFPQSIFLMGVDLLEYGYLLQSGKLFQEFAWFFRRHPELYALFLVLHCLKDDPQKLDAERAWKAVD</sequence>
<dbReference type="Proteomes" id="UP000799438">
    <property type="component" value="Unassembled WGS sequence"/>
</dbReference>
<dbReference type="GeneID" id="54295944"/>
<accession>A0A6A6B1T9</accession>
<keyword evidence="6" id="KW-1185">Reference proteome</keyword>
<comment type="subcellular location">
    <subcellularLocation>
        <location evidence="1">Nucleus</location>
    </subcellularLocation>
</comment>
<dbReference type="OrthoDB" id="435881at2759"/>
<evidence type="ECO:0000256" key="2">
    <source>
        <dbReference type="ARBA" id="ARBA00022723"/>
    </source>
</evidence>
<evidence type="ECO:0000256" key="1">
    <source>
        <dbReference type="ARBA" id="ARBA00004123"/>
    </source>
</evidence>
<protein>
    <recommendedName>
        <fullName evidence="4">Xylanolytic transcriptional activator regulatory domain-containing protein</fullName>
    </recommendedName>
</protein>
<dbReference type="GO" id="GO:0008270">
    <property type="term" value="F:zinc ion binding"/>
    <property type="evidence" value="ECO:0007669"/>
    <property type="project" value="InterPro"/>
</dbReference>
<evidence type="ECO:0000256" key="3">
    <source>
        <dbReference type="ARBA" id="ARBA00023242"/>
    </source>
</evidence>
<reference evidence="5" key="1">
    <citation type="journal article" date="2020" name="Stud. Mycol.">
        <title>101 Dothideomycetes genomes: a test case for predicting lifestyles and emergence of pathogens.</title>
        <authorList>
            <person name="Haridas S."/>
            <person name="Albert R."/>
            <person name="Binder M."/>
            <person name="Bloem J."/>
            <person name="Labutti K."/>
            <person name="Salamov A."/>
            <person name="Andreopoulos B."/>
            <person name="Baker S."/>
            <person name="Barry K."/>
            <person name="Bills G."/>
            <person name="Bluhm B."/>
            <person name="Cannon C."/>
            <person name="Castanera R."/>
            <person name="Culley D."/>
            <person name="Daum C."/>
            <person name="Ezra D."/>
            <person name="Gonzalez J."/>
            <person name="Henrissat B."/>
            <person name="Kuo A."/>
            <person name="Liang C."/>
            <person name="Lipzen A."/>
            <person name="Lutzoni F."/>
            <person name="Magnuson J."/>
            <person name="Mondo S."/>
            <person name="Nolan M."/>
            <person name="Ohm R."/>
            <person name="Pangilinan J."/>
            <person name="Park H.-J."/>
            <person name="Ramirez L."/>
            <person name="Alfaro M."/>
            <person name="Sun H."/>
            <person name="Tritt A."/>
            <person name="Yoshinaga Y."/>
            <person name="Zwiers L.-H."/>
            <person name="Turgeon B."/>
            <person name="Goodwin S."/>
            <person name="Spatafora J."/>
            <person name="Crous P."/>
            <person name="Grigoriev I."/>
        </authorList>
    </citation>
    <scope>NUCLEOTIDE SEQUENCE</scope>
    <source>
        <strain evidence="5">CBS 121167</strain>
    </source>
</reference>
<dbReference type="SMART" id="SM00906">
    <property type="entry name" value="Fungal_trans"/>
    <property type="match status" value="1"/>
</dbReference>
<name>A0A6A6B1T9_9PEZI</name>
<keyword evidence="2" id="KW-0479">Metal-binding</keyword>
<proteinExistence type="predicted"/>
<dbReference type="EMBL" id="ML995505">
    <property type="protein sequence ID" value="KAF2137194.1"/>
    <property type="molecule type" value="Genomic_DNA"/>
</dbReference>
<dbReference type="RefSeq" id="XP_033392912.1">
    <property type="nucleotide sequence ID" value="XM_033538448.1"/>
</dbReference>
<dbReference type="GO" id="GO:0003677">
    <property type="term" value="F:DNA binding"/>
    <property type="evidence" value="ECO:0007669"/>
    <property type="project" value="InterPro"/>
</dbReference>
<evidence type="ECO:0000259" key="4">
    <source>
        <dbReference type="SMART" id="SM00906"/>
    </source>
</evidence>
<feature type="non-terminal residue" evidence="5">
    <location>
        <position position="357"/>
    </location>
</feature>
<dbReference type="PANTHER" id="PTHR31001:SF50">
    <property type="entry name" value="ZN(II)2CYS6 TRANSCRIPTION FACTOR (EUROFUNG)"/>
    <property type="match status" value="1"/>
</dbReference>
<gene>
    <name evidence="5" type="ORF">K452DRAFT_257913</name>
</gene>
<dbReference type="GO" id="GO:0006351">
    <property type="term" value="P:DNA-templated transcription"/>
    <property type="evidence" value="ECO:0007669"/>
    <property type="project" value="InterPro"/>
</dbReference>
<dbReference type="PANTHER" id="PTHR31001">
    <property type="entry name" value="UNCHARACTERIZED TRANSCRIPTIONAL REGULATORY PROTEIN"/>
    <property type="match status" value="1"/>
</dbReference>